<evidence type="ECO:0000313" key="3">
    <source>
        <dbReference type="Proteomes" id="UP001551210"/>
    </source>
</evidence>
<comment type="caution">
    <text evidence="2">The sequence shown here is derived from an EMBL/GenBank/DDBJ whole genome shotgun (WGS) entry which is preliminary data.</text>
</comment>
<keyword evidence="1" id="KW-0812">Transmembrane</keyword>
<keyword evidence="1" id="KW-1133">Transmembrane helix</keyword>
<keyword evidence="3" id="KW-1185">Reference proteome</keyword>
<dbReference type="EMBL" id="JBEZAM010000074">
    <property type="protein sequence ID" value="MEU7297635.1"/>
    <property type="molecule type" value="Genomic_DNA"/>
</dbReference>
<evidence type="ECO:0000256" key="1">
    <source>
        <dbReference type="SAM" id="Phobius"/>
    </source>
</evidence>
<keyword evidence="1" id="KW-0472">Membrane</keyword>
<organism evidence="2 3">
    <name type="scientific">Streptomyces exfoliatus</name>
    <name type="common">Streptomyces hydrogenans</name>
    <dbReference type="NCBI Taxonomy" id="1905"/>
    <lineage>
        <taxon>Bacteria</taxon>
        <taxon>Bacillati</taxon>
        <taxon>Actinomycetota</taxon>
        <taxon>Actinomycetes</taxon>
        <taxon>Kitasatosporales</taxon>
        <taxon>Streptomycetaceae</taxon>
        <taxon>Streptomyces</taxon>
    </lineage>
</organism>
<dbReference type="RefSeq" id="WP_359215425.1">
    <property type="nucleotide sequence ID" value="NZ_JBEZAM010000074.1"/>
</dbReference>
<feature type="transmembrane region" description="Helical" evidence="1">
    <location>
        <begin position="20"/>
        <end position="40"/>
    </location>
</feature>
<protein>
    <submittedName>
        <fullName evidence="2">Uncharacterized protein</fullName>
    </submittedName>
</protein>
<accession>A0ABV3D5H3</accession>
<gene>
    <name evidence="2" type="ORF">AB0A76_31295</name>
</gene>
<proteinExistence type="predicted"/>
<evidence type="ECO:0000313" key="2">
    <source>
        <dbReference type="EMBL" id="MEU7297635.1"/>
    </source>
</evidence>
<dbReference type="Proteomes" id="UP001551210">
    <property type="component" value="Unassembled WGS sequence"/>
</dbReference>
<reference evidence="2 3" key="1">
    <citation type="submission" date="2024-06" db="EMBL/GenBank/DDBJ databases">
        <title>The Natural Products Discovery Center: Release of the First 8490 Sequenced Strains for Exploring Actinobacteria Biosynthetic Diversity.</title>
        <authorList>
            <person name="Kalkreuter E."/>
            <person name="Kautsar S.A."/>
            <person name="Yang D."/>
            <person name="Bader C.D."/>
            <person name="Teijaro C.N."/>
            <person name="Fluegel L."/>
            <person name="Davis C.M."/>
            <person name="Simpson J.R."/>
            <person name="Lauterbach L."/>
            <person name="Steele A.D."/>
            <person name="Gui C."/>
            <person name="Meng S."/>
            <person name="Li G."/>
            <person name="Viehrig K."/>
            <person name="Ye F."/>
            <person name="Su P."/>
            <person name="Kiefer A.F."/>
            <person name="Nichols A."/>
            <person name="Cepeda A.J."/>
            <person name="Yan W."/>
            <person name="Fan B."/>
            <person name="Jiang Y."/>
            <person name="Adhikari A."/>
            <person name="Zheng C.-J."/>
            <person name="Schuster L."/>
            <person name="Cowan T.M."/>
            <person name="Smanski M.J."/>
            <person name="Chevrette M.G."/>
            <person name="De Carvalho L.P.S."/>
            <person name="Shen B."/>
        </authorList>
    </citation>
    <scope>NUCLEOTIDE SEQUENCE [LARGE SCALE GENOMIC DNA]</scope>
    <source>
        <strain evidence="2 3">NPDC045705</strain>
    </source>
</reference>
<name>A0ABV3D5H3_STREX</name>
<feature type="transmembrane region" description="Helical" evidence="1">
    <location>
        <begin position="73"/>
        <end position="94"/>
    </location>
</feature>
<sequence length="118" mass="12843">MRSLVYDNEFRARARRTQGWGLALLTVAALCWVWFGVLLLTPYEDGDGGGSPCPALLTSEYVHHEDCVEARDWPGLLAVLGGSVPFAVIGGVLYTSGSVSHRMAEHLAEVKRLDAARD</sequence>